<dbReference type="AlphaFoldDB" id="C6LGU6"/>
<evidence type="ECO:0000256" key="1">
    <source>
        <dbReference type="ARBA" id="ARBA00004202"/>
    </source>
</evidence>
<evidence type="ECO:0000256" key="4">
    <source>
        <dbReference type="ARBA" id="ARBA00022496"/>
    </source>
</evidence>
<dbReference type="GO" id="GO:0016887">
    <property type="term" value="F:ATP hydrolysis activity"/>
    <property type="evidence" value="ECO:0007669"/>
    <property type="project" value="InterPro"/>
</dbReference>
<evidence type="ECO:0000259" key="10">
    <source>
        <dbReference type="PROSITE" id="PS50893"/>
    </source>
</evidence>
<keyword evidence="12" id="KW-1185">Reference proteome</keyword>
<dbReference type="InterPro" id="IPR051535">
    <property type="entry name" value="Siderophore_ABC-ATPase"/>
</dbReference>
<dbReference type="FunFam" id="3.40.50.300:FF:000134">
    <property type="entry name" value="Iron-enterobactin ABC transporter ATP-binding protein"/>
    <property type="match status" value="1"/>
</dbReference>
<evidence type="ECO:0000256" key="6">
    <source>
        <dbReference type="ARBA" id="ARBA00022840"/>
    </source>
</evidence>
<sequence length="273" mass="30944">MDMANRKTAKDHVLKAEQLQVGYGKKVIVKDMNITIPDHKITVIIGSNGCGKSTLLKAFARLIPVMQGEILLDGKNYGSIQQKQLAQIIGLLPQSPLVPEGIRVFDLVARGRYPYQKAFRGMTKEDYEAVDEAMEMMGVAEYADRNVEELSGGQRQRVWIAMTLAQQTDILFLDEPTTYLDITYQVEILDLLTELNRTRKTTIVMVLHDINLSARYADYLFALRDGRLIAEGTPEDIVTEKLIWETFHLNCLVEKDPVSASPYILPKGRYHVR</sequence>
<keyword evidence="7" id="KW-0408">Iron</keyword>
<name>C6LGU6_9FIRM</name>
<dbReference type="PROSITE" id="PS50893">
    <property type="entry name" value="ABC_TRANSPORTER_2"/>
    <property type="match status" value="1"/>
</dbReference>
<keyword evidence="2" id="KW-0813">Transport</keyword>
<proteinExistence type="predicted"/>
<evidence type="ECO:0000256" key="5">
    <source>
        <dbReference type="ARBA" id="ARBA00022741"/>
    </source>
</evidence>
<dbReference type="SMART" id="SM00382">
    <property type="entry name" value="AAA"/>
    <property type="match status" value="1"/>
</dbReference>
<keyword evidence="9" id="KW-0472">Membrane</keyword>
<evidence type="ECO:0000256" key="8">
    <source>
        <dbReference type="ARBA" id="ARBA00023065"/>
    </source>
</evidence>
<keyword evidence="3" id="KW-1003">Cell membrane</keyword>
<comment type="caution">
    <text evidence="11">The sequence shown here is derived from an EMBL/GenBank/DDBJ whole genome shotgun (WGS) entry which is preliminary data.</text>
</comment>
<feature type="domain" description="ABC transporter" evidence="10">
    <location>
        <begin position="14"/>
        <end position="250"/>
    </location>
</feature>
<keyword evidence="4" id="KW-0410">Iron transport</keyword>
<keyword evidence="5" id="KW-0547">Nucleotide-binding</keyword>
<keyword evidence="8" id="KW-0406">Ion transport</keyword>
<dbReference type="InterPro" id="IPR003439">
    <property type="entry name" value="ABC_transporter-like_ATP-bd"/>
</dbReference>
<dbReference type="GO" id="GO:0005524">
    <property type="term" value="F:ATP binding"/>
    <property type="evidence" value="ECO:0007669"/>
    <property type="project" value="UniProtKB-KW"/>
</dbReference>
<evidence type="ECO:0000256" key="7">
    <source>
        <dbReference type="ARBA" id="ARBA00023004"/>
    </source>
</evidence>
<dbReference type="Pfam" id="PF00005">
    <property type="entry name" value="ABC_tran"/>
    <property type="match status" value="1"/>
</dbReference>
<evidence type="ECO:0000256" key="9">
    <source>
        <dbReference type="ARBA" id="ARBA00023136"/>
    </source>
</evidence>
<evidence type="ECO:0000256" key="2">
    <source>
        <dbReference type="ARBA" id="ARBA00022448"/>
    </source>
</evidence>
<dbReference type="Proteomes" id="UP000005561">
    <property type="component" value="Unassembled WGS sequence"/>
</dbReference>
<dbReference type="eggNOG" id="COG1120">
    <property type="taxonomic scope" value="Bacteria"/>
</dbReference>
<dbReference type="GO" id="GO:0006826">
    <property type="term" value="P:iron ion transport"/>
    <property type="evidence" value="ECO:0007669"/>
    <property type="project" value="UniProtKB-KW"/>
</dbReference>
<keyword evidence="6 11" id="KW-0067">ATP-binding</keyword>
<dbReference type="InterPro" id="IPR017871">
    <property type="entry name" value="ABC_transporter-like_CS"/>
</dbReference>
<dbReference type="Gene3D" id="3.40.50.300">
    <property type="entry name" value="P-loop containing nucleotide triphosphate hydrolases"/>
    <property type="match status" value="1"/>
</dbReference>
<accession>C6LGU6</accession>
<dbReference type="STRING" id="168384.SAMN05660368_00892"/>
<evidence type="ECO:0000256" key="3">
    <source>
        <dbReference type="ARBA" id="ARBA00022475"/>
    </source>
</evidence>
<protein>
    <submittedName>
        <fullName evidence="11">ABC transporter, ATP-binding protein</fullName>
    </submittedName>
</protein>
<dbReference type="PANTHER" id="PTHR42771:SF2">
    <property type="entry name" value="IRON(3+)-HYDROXAMATE IMPORT ATP-BINDING PROTEIN FHUC"/>
    <property type="match status" value="1"/>
</dbReference>
<dbReference type="PANTHER" id="PTHR42771">
    <property type="entry name" value="IRON(3+)-HYDROXAMATE IMPORT ATP-BINDING PROTEIN FHUC"/>
    <property type="match status" value="1"/>
</dbReference>
<evidence type="ECO:0000313" key="11">
    <source>
        <dbReference type="EMBL" id="EET60296.1"/>
    </source>
</evidence>
<dbReference type="InterPro" id="IPR003593">
    <property type="entry name" value="AAA+_ATPase"/>
</dbReference>
<dbReference type="SUPFAM" id="SSF52540">
    <property type="entry name" value="P-loop containing nucleoside triphosphate hydrolases"/>
    <property type="match status" value="1"/>
</dbReference>
<reference evidence="11" key="1">
    <citation type="submission" date="2009-07" db="EMBL/GenBank/DDBJ databases">
        <authorList>
            <person name="Weinstock G."/>
            <person name="Sodergren E."/>
            <person name="Clifton S."/>
            <person name="Fulton L."/>
            <person name="Fulton B."/>
            <person name="Courtney L."/>
            <person name="Fronick C."/>
            <person name="Harrison M."/>
            <person name="Strong C."/>
            <person name="Farmer C."/>
            <person name="Delahaunty K."/>
            <person name="Markovic C."/>
            <person name="Hall O."/>
            <person name="Minx P."/>
            <person name="Tomlinson C."/>
            <person name="Mitreva M."/>
            <person name="Nelson J."/>
            <person name="Hou S."/>
            <person name="Wollam A."/>
            <person name="Pepin K.H."/>
            <person name="Johnson M."/>
            <person name="Bhonagiri V."/>
            <person name="Nash W.E."/>
            <person name="Warren W."/>
            <person name="Chinwalla A."/>
            <person name="Mardis E.R."/>
            <person name="Wilson R.K."/>
        </authorList>
    </citation>
    <scope>NUCLEOTIDE SEQUENCE [LARGE SCALE GENOMIC DNA]</scope>
    <source>
        <strain evidence="11">DSM 14469</strain>
    </source>
</reference>
<dbReference type="GO" id="GO:0005886">
    <property type="term" value="C:plasma membrane"/>
    <property type="evidence" value="ECO:0007669"/>
    <property type="project" value="UniProtKB-SubCell"/>
</dbReference>
<dbReference type="EMBL" id="ACCL02000012">
    <property type="protein sequence ID" value="EET60296.1"/>
    <property type="molecule type" value="Genomic_DNA"/>
</dbReference>
<organism evidence="11 12">
    <name type="scientific">Marvinbryantia formatexigens DSM 14469</name>
    <dbReference type="NCBI Taxonomy" id="478749"/>
    <lineage>
        <taxon>Bacteria</taxon>
        <taxon>Bacillati</taxon>
        <taxon>Bacillota</taxon>
        <taxon>Clostridia</taxon>
        <taxon>Lachnospirales</taxon>
        <taxon>Lachnospiraceae</taxon>
        <taxon>Marvinbryantia</taxon>
    </lineage>
</organism>
<dbReference type="InterPro" id="IPR027417">
    <property type="entry name" value="P-loop_NTPase"/>
</dbReference>
<gene>
    <name evidence="11" type="ORF">BRYFOR_07856</name>
</gene>
<evidence type="ECO:0000313" key="12">
    <source>
        <dbReference type="Proteomes" id="UP000005561"/>
    </source>
</evidence>
<dbReference type="PROSITE" id="PS00211">
    <property type="entry name" value="ABC_TRANSPORTER_1"/>
    <property type="match status" value="1"/>
</dbReference>
<dbReference type="CDD" id="cd03214">
    <property type="entry name" value="ABC_Iron-Siderophores_B12_Hemin"/>
    <property type="match status" value="1"/>
</dbReference>
<dbReference type="RefSeq" id="WP_006862642.1">
    <property type="nucleotide sequence ID" value="NZ_ACCL02000012.1"/>
</dbReference>
<comment type="subcellular location">
    <subcellularLocation>
        <location evidence="1">Cell membrane</location>
        <topology evidence="1">Peripheral membrane protein</topology>
    </subcellularLocation>
</comment>